<accession>A0A0F9HEK0</accession>
<dbReference type="EMBL" id="LAZR01022942">
    <property type="protein sequence ID" value="KKL80140.1"/>
    <property type="molecule type" value="Genomic_DNA"/>
</dbReference>
<gene>
    <name evidence="1" type="ORF">LCGC14_2007700</name>
</gene>
<proteinExistence type="predicted"/>
<organism evidence="1">
    <name type="scientific">marine sediment metagenome</name>
    <dbReference type="NCBI Taxonomy" id="412755"/>
    <lineage>
        <taxon>unclassified sequences</taxon>
        <taxon>metagenomes</taxon>
        <taxon>ecological metagenomes</taxon>
    </lineage>
</organism>
<protein>
    <submittedName>
        <fullName evidence="1">Uncharacterized protein</fullName>
    </submittedName>
</protein>
<name>A0A0F9HEK0_9ZZZZ</name>
<sequence>MSETPQPLIVNGSTQLITPSLVLPSGLYRPGLGRATPKRQAEQKTRPLSGEKIVAKLERIDQDIDLGAGVVHPEGRAAGRGEAQMIHQWPRAML</sequence>
<comment type="caution">
    <text evidence="1">The sequence shown here is derived from an EMBL/GenBank/DDBJ whole genome shotgun (WGS) entry which is preliminary data.</text>
</comment>
<feature type="non-terminal residue" evidence="1">
    <location>
        <position position="94"/>
    </location>
</feature>
<reference evidence="1" key="1">
    <citation type="journal article" date="2015" name="Nature">
        <title>Complex archaea that bridge the gap between prokaryotes and eukaryotes.</title>
        <authorList>
            <person name="Spang A."/>
            <person name="Saw J.H."/>
            <person name="Jorgensen S.L."/>
            <person name="Zaremba-Niedzwiedzka K."/>
            <person name="Martijn J."/>
            <person name="Lind A.E."/>
            <person name="van Eijk R."/>
            <person name="Schleper C."/>
            <person name="Guy L."/>
            <person name="Ettema T.J."/>
        </authorList>
    </citation>
    <scope>NUCLEOTIDE SEQUENCE</scope>
</reference>
<evidence type="ECO:0000313" key="1">
    <source>
        <dbReference type="EMBL" id="KKL80140.1"/>
    </source>
</evidence>
<dbReference type="AlphaFoldDB" id="A0A0F9HEK0"/>